<feature type="transmembrane region" description="Helical" evidence="1">
    <location>
        <begin position="26"/>
        <end position="45"/>
    </location>
</feature>
<name>A0A847SAC6_9BACT</name>
<keyword evidence="1" id="KW-1133">Transmembrane helix</keyword>
<evidence type="ECO:0000313" key="2">
    <source>
        <dbReference type="EMBL" id="NLR68661.1"/>
    </source>
</evidence>
<dbReference type="AlphaFoldDB" id="A0A847SAC6"/>
<comment type="caution">
    <text evidence="2">The sequence shown here is derived from an EMBL/GenBank/DDBJ whole genome shotgun (WGS) entry which is preliminary data.</text>
</comment>
<dbReference type="EMBL" id="JABAIA010000004">
    <property type="protein sequence ID" value="NLR68661.1"/>
    <property type="molecule type" value="Genomic_DNA"/>
</dbReference>
<dbReference type="Proteomes" id="UP000570474">
    <property type="component" value="Unassembled WGS sequence"/>
</dbReference>
<keyword evidence="3" id="KW-1185">Reference proteome</keyword>
<dbReference type="Gene3D" id="2.40.30.170">
    <property type="match status" value="1"/>
</dbReference>
<evidence type="ECO:0008006" key="4">
    <source>
        <dbReference type="Google" id="ProtNLM"/>
    </source>
</evidence>
<gene>
    <name evidence="2" type="ORF">HGH92_30440</name>
</gene>
<evidence type="ECO:0000256" key="1">
    <source>
        <dbReference type="SAM" id="Phobius"/>
    </source>
</evidence>
<keyword evidence="1" id="KW-0472">Membrane</keyword>
<sequence>MPDRFEIRSEEVQEVLETMPRGITRWGTSLMAGILALLLLIAGLVKYPDVGRFNVVIKIANDSSGVPPGYHQQAYAQLNLPQTDFSKVAGGKKVQLKFPAYPVHEFGVVNGTIPPFKATANEEDFTVPVRVELPQDGQTTRHRKIEYFNGLQAEVEIVYGQASVLERMIGRHW</sequence>
<dbReference type="RefSeq" id="WP_168874622.1">
    <property type="nucleotide sequence ID" value="NZ_JABAIA010000004.1"/>
</dbReference>
<proteinExistence type="predicted"/>
<evidence type="ECO:0000313" key="3">
    <source>
        <dbReference type="Proteomes" id="UP000570474"/>
    </source>
</evidence>
<keyword evidence="1" id="KW-0812">Transmembrane</keyword>
<protein>
    <recommendedName>
        <fullName evidence="4">HlyD family secretion protein</fullName>
    </recommendedName>
</protein>
<reference evidence="2 3" key="1">
    <citation type="submission" date="2020-04" db="EMBL/GenBank/DDBJ databases">
        <authorList>
            <person name="Yin C."/>
        </authorList>
    </citation>
    <scope>NUCLEOTIDE SEQUENCE [LARGE SCALE GENOMIC DNA]</scope>
    <source>
        <strain evidence="2 3">Ae27</strain>
    </source>
</reference>
<accession>A0A847SAC6</accession>
<organism evidence="2 3">
    <name type="scientific">Chitinophaga varians</name>
    <dbReference type="NCBI Taxonomy" id="2202339"/>
    <lineage>
        <taxon>Bacteria</taxon>
        <taxon>Pseudomonadati</taxon>
        <taxon>Bacteroidota</taxon>
        <taxon>Chitinophagia</taxon>
        <taxon>Chitinophagales</taxon>
        <taxon>Chitinophagaceae</taxon>
        <taxon>Chitinophaga</taxon>
    </lineage>
</organism>